<keyword evidence="2" id="KW-1185">Reference proteome</keyword>
<dbReference type="Gramene" id="AET6Gv20173500.7">
    <property type="protein sequence ID" value="AET6Gv20173500.7"/>
    <property type="gene ID" value="AET6Gv20173500"/>
</dbReference>
<evidence type="ECO:0000313" key="1">
    <source>
        <dbReference type="EnsemblPlants" id="AET6Gv20173500.7"/>
    </source>
</evidence>
<organism evidence="1 2">
    <name type="scientific">Aegilops tauschii subsp. strangulata</name>
    <name type="common">Goatgrass</name>
    <dbReference type="NCBI Taxonomy" id="200361"/>
    <lineage>
        <taxon>Eukaryota</taxon>
        <taxon>Viridiplantae</taxon>
        <taxon>Streptophyta</taxon>
        <taxon>Embryophyta</taxon>
        <taxon>Tracheophyta</taxon>
        <taxon>Spermatophyta</taxon>
        <taxon>Magnoliopsida</taxon>
        <taxon>Liliopsida</taxon>
        <taxon>Poales</taxon>
        <taxon>Poaceae</taxon>
        <taxon>BOP clade</taxon>
        <taxon>Pooideae</taxon>
        <taxon>Triticodae</taxon>
        <taxon>Triticeae</taxon>
        <taxon>Triticinae</taxon>
        <taxon>Aegilops</taxon>
    </lineage>
</organism>
<dbReference type="EnsemblPlants" id="AET6Gv20173500.7">
    <property type="protein sequence ID" value="AET6Gv20173500.7"/>
    <property type="gene ID" value="AET6Gv20173500"/>
</dbReference>
<reference evidence="2" key="2">
    <citation type="journal article" date="2017" name="Nat. Plants">
        <title>The Aegilops tauschii genome reveals multiple impacts of transposons.</title>
        <authorList>
            <person name="Zhao G."/>
            <person name="Zou C."/>
            <person name="Li K."/>
            <person name="Wang K."/>
            <person name="Li T."/>
            <person name="Gao L."/>
            <person name="Zhang X."/>
            <person name="Wang H."/>
            <person name="Yang Z."/>
            <person name="Liu X."/>
            <person name="Jiang W."/>
            <person name="Mao L."/>
            <person name="Kong X."/>
            <person name="Jiao Y."/>
            <person name="Jia J."/>
        </authorList>
    </citation>
    <scope>NUCLEOTIDE SEQUENCE [LARGE SCALE GENOMIC DNA]</scope>
    <source>
        <strain evidence="2">cv. AL8/78</strain>
    </source>
</reference>
<reference evidence="1" key="5">
    <citation type="journal article" date="2021" name="G3 (Bethesda)">
        <title>Aegilops tauschii genome assembly Aet v5.0 features greater sequence contiguity and improved annotation.</title>
        <authorList>
            <person name="Wang L."/>
            <person name="Zhu T."/>
            <person name="Rodriguez J.C."/>
            <person name="Deal K.R."/>
            <person name="Dubcovsky J."/>
            <person name="McGuire P.E."/>
            <person name="Lux T."/>
            <person name="Spannagl M."/>
            <person name="Mayer K.F.X."/>
            <person name="Baldrich P."/>
            <person name="Meyers B.C."/>
            <person name="Huo N."/>
            <person name="Gu Y.Q."/>
            <person name="Zhou H."/>
            <person name="Devos K.M."/>
            <person name="Bennetzen J.L."/>
            <person name="Unver T."/>
            <person name="Budak H."/>
            <person name="Gulick P.J."/>
            <person name="Galiba G."/>
            <person name="Kalapos B."/>
            <person name="Nelson D.R."/>
            <person name="Li P."/>
            <person name="You F.M."/>
            <person name="Luo M.C."/>
            <person name="Dvorak J."/>
        </authorList>
    </citation>
    <scope>NUCLEOTIDE SEQUENCE [LARGE SCALE GENOMIC DNA]</scope>
    <source>
        <strain evidence="1">cv. AL8/78</strain>
    </source>
</reference>
<name>A0A453N0Z5_AEGTS</name>
<evidence type="ECO:0000313" key="2">
    <source>
        <dbReference type="Proteomes" id="UP000015105"/>
    </source>
</evidence>
<sequence length="41" mass="4585">FTDFAATRELTRVLLLHDHGVNWSVQPALLTSSSRPLPLKP</sequence>
<dbReference type="AlphaFoldDB" id="A0A453N0Z5"/>
<reference evidence="1" key="3">
    <citation type="journal article" date="2017" name="Nature">
        <title>Genome sequence of the progenitor of the wheat D genome Aegilops tauschii.</title>
        <authorList>
            <person name="Luo M.C."/>
            <person name="Gu Y.Q."/>
            <person name="Puiu D."/>
            <person name="Wang H."/>
            <person name="Twardziok S.O."/>
            <person name="Deal K.R."/>
            <person name="Huo N."/>
            <person name="Zhu T."/>
            <person name="Wang L."/>
            <person name="Wang Y."/>
            <person name="McGuire P.E."/>
            <person name="Liu S."/>
            <person name="Long H."/>
            <person name="Ramasamy R.K."/>
            <person name="Rodriguez J.C."/>
            <person name="Van S.L."/>
            <person name="Yuan L."/>
            <person name="Wang Z."/>
            <person name="Xia Z."/>
            <person name="Xiao L."/>
            <person name="Anderson O.D."/>
            <person name="Ouyang S."/>
            <person name="Liang Y."/>
            <person name="Zimin A.V."/>
            <person name="Pertea G."/>
            <person name="Qi P."/>
            <person name="Bennetzen J.L."/>
            <person name="Dai X."/>
            <person name="Dawson M.W."/>
            <person name="Muller H.G."/>
            <person name="Kugler K."/>
            <person name="Rivarola-Duarte L."/>
            <person name="Spannagl M."/>
            <person name="Mayer K.F.X."/>
            <person name="Lu F.H."/>
            <person name="Bevan M.W."/>
            <person name="Leroy P."/>
            <person name="Li P."/>
            <person name="You F.M."/>
            <person name="Sun Q."/>
            <person name="Liu Z."/>
            <person name="Lyons E."/>
            <person name="Wicker T."/>
            <person name="Salzberg S.L."/>
            <person name="Devos K.M."/>
            <person name="Dvorak J."/>
        </authorList>
    </citation>
    <scope>NUCLEOTIDE SEQUENCE [LARGE SCALE GENOMIC DNA]</scope>
    <source>
        <strain evidence="1">cv. AL8/78</strain>
    </source>
</reference>
<reference evidence="2" key="1">
    <citation type="journal article" date="2014" name="Science">
        <title>Ancient hybridizations among the ancestral genomes of bread wheat.</title>
        <authorList>
            <consortium name="International Wheat Genome Sequencing Consortium,"/>
            <person name="Marcussen T."/>
            <person name="Sandve S.R."/>
            <person name="Heier L."/>
            <person name="Spannagl M."/>
            <person name="Pfeifer M."/>
            <person name="Jakobsen K.S."/>
            <person name="Wulff B.B."/>
            <person name="Steuernagel B."/>
            <person name="Mayer K.F."/>
            <person name="Olsen O.A."/>
        </authorList>
    </citation>
    <scope>NUCLEOTIDE SEQUENCE [LARGE SCALE GENOMIC DNA]</scope>
    <source>
        <strain evidence="2">cv. AL8/78</strain>
    </source>
</reference>
<accession>A0A453N0Z5</accession>
<reference evidence="1" key="4">
    <citation type="submission" date="2019-03" db="UniProtKB">
        <authorList>
            <consortium name="EnsemblPlants"/>
        </authorList>
    </citation>
    <scope>IDENTIFICATION</scope>
</reference>
<proteinExistence type="predicted"/>
<dbReference type="Proteomes" id="UP000015105">
    <property type="component" value="Chromosome 6D"/>
</dbReference>
<protein>
    <submittedName>
        <fullName evidence="1">Uncharacterized protein</fullName>
    </submittedName>
</protein>